<evidence type="ECO:0000256" key="4">
    <source>
        <dbReference type="ARBA" id="ARBA00022801"/>
    </source>
</evidence>
<sequence>MIDRYAIYSDFKDINERYGLEGEEFTVPNYNASPSQQLPVIANESKKGISFFYWGTNKQWSNNKSISPKLLSAPHDKLTKTTTLRTALNNHRCIIPANGFYLWKQYSKKRMTPHYFYVPDQTMISLPGIWEEYEDMDGKVNYTFKVIEIPNYSGVQEFGENMPAILPLDMEKKWLDSYSSQEELLEMLMKTELTKKLTNHPVSPHITTLSNNHEGLIKPQAQVDQLGNYTLFE</sequence>
<dbReference type="RefSeq" id="WP_264138613.1">
    <property type="nucleotide sequence ID" value="NZ_JAOYOD010000001.1"/>
</dbReference>
<keyword evidence="7" id="KW-0456">Lyase</keyword>
<evidence type="ECO:0000256" key="5">
    <source>
        <dbReference type="ARBA" id="ARBA00023124"/>
    </source>
</evidence>
<comment type="similarity">
    <text evidence="1 8">Belongs to the SOS response-associated peptidase family.</text>
</comment>
<keyword evidence="3" id="KW-0227">DNA damage</keyword>
<evidence type="ECO:0000256" key="1">
    <source>
        <dbReference type="ARBA" id="ARBA00008136"/>
    </source>
</evidence>
<keyword evidence="4 8" id="KW-0378">Hydrolase</keyword>
<evidence type="ECO:0000313" key="10">
    <source>
        <dbReference type="Proteomes" id="UP001300692"/>
    </source>
</evidence>
<evidence type="ECO:0000256" key="8">
    <source>
        <dbReference type="RuleBase" id="RU364100"/>
    </source>
</evidence>
<dbReference type="InterPro" id="IPR036590">
    <property type="entry name" value="SRAP-like"/>
</dbReference>
<evidence type="ECO:0000313" key="9">
    <source>
        <dbReference type="EMBL" id="MCV9387795.1"/>
    </source>
</evidence>
<keyword evidence="6" id="KW-0238">DNA-binding</keyword>
<proteinExistence type="inferred from homology"/>
<dbReference type="EC" id="3.4.-.-" evidence="8"/>
<dbReference type="Gene3D" id="3.90.1680.10">
    <property type="entry name" value="SOS response associated peptidase-like"/>
    <property type="match status" value="1"/>
</dbReference>
<dbReference type="Proteomes" id="UP001300692">
    <property type="component" value="Unassembled WGS sequence"/>
</dbReference>
<evidence type="ECO:0000256" key="6">
    <source>
        <dbReference type="ARBA" id="ARBA00023125"/>
    </source>
</evidence>
<evidence type="ECO:0000256" key="7">
    <source>
        <dbReference type="ARBA" id="ARBA00023239"/>
    </source>
</evidence>
<gene>
    <name evidence="9" type="ORF">N7U62_14020</name>
</gene>
<reference evidence="9 10" key="1">
    <citation type="submission" date="2022-10" db="EMBL/GenBank/DDBJ databases">
        <title>Comparative genomics and taxonomic characterization of three novel marine species of genus Reichenbachiella exhibiting antioxidant and polysaccharide degradation activities.</title>
        <authorList>
            <person name="Muhammad N."/>
            <person name="Lee Y.-J."/>
            <person name="Ko J."/>
            <person name="Kim S.-G."/>
        </authorList>
    </citation>
    <scope>NUCLEOTIDE SEQUENCE [LARGE SCALE GENOMIC DNA]</scope>
    <source>
        <strain evidence="9 10">ABR2-5</strain>
    </source>
</reference>
<dbReference type="PANTHER" id="PTHR13604:SF0">
    <property type="entry name" value="ABASIC SITE PROCESSING PROTEIN HMCES"/>
    <property type="match status" value="1"/>
</dbReference>
<comment type="caution">
    <text evidence="9">The sequence shown here is derived from an EMBL/GenBank/DDBJ whole genome shotgun (WGS) entry which is preliminary data.</text>
</comment>
<keyword evidence="10" id="KW-1185">Reference proteome</keyword>
<protein>
    <recommendedName>
        <fullName evidence="8">Abasic site processing protein</fullName>
        <ecNumber evidence="8">3.4.-.-</ecNumber>
    </recommendedName>
</protein>
<dbReference type="SUPFAM" id="SSF143081">
    <property type="entry name" value="BB1717-like"/>
    <property type="match status" value="1"/>
</dbReference>
<keyword evidence="5" id="KW-0190">Covalent protein-DNA linkage</keyword>
<dbReference type="Pfam" id="PF02586">
    <property type="entry name" value="SRAP"/>
    <property type="match status" value="1"/>
</dbReference>
<keyword evidence="2 8" id="KW-0645">Protease</keyword>
<dbReference type="PANTHER" id="PTHR13604">
    <property type="entry name" value="DC12-RELATED"/>
    <property type="match status" value="1"/>
</dbReference>
<dbReference type="EMBL" id="JAOYOD010000001">
    <property type="protein sequence ID" value="MCV9387795.1"/>
    <property type="molecule type" value="Genomic_DNA"/>
</dbReference>
<accession>A0ABT3CWF0</accession>
<organism evidence="9 10">
    <name type="scientific">Reichenbachiella ulvae</name>
    <dbReference type="NCBI Taxonomy" id="2980104"/>
    <lineage>
        <taxon>Bacteria</taxon>
        <taxon>Pseudomonadati</taxon>
        <taxon>Bacteroidota</taxon>
        <taxon>Cytophagia</taxon>
        <taxon>Cytophagales</taxon>
        <taxon>Reichenbachiellaceae</taxon>
        <taxon>Reichenbachiella</taxon>
    </lineage>
</organism>
<evidence type="ECO:0000256" key="3">
    <source>
        <dbReference type="ARBA" id="ARBA00022763"/>
    </source>
</evidence>
<evidence type="ECO:0000256" key="2">
    <source>
        <dbReference type="ARBA" id="ARBA00022670"/>
    </source>
</evidence>
<dbReference type="InterPro" id="IPR003738">
    <property type="entry name" value="SRAP"/>
</dbReference>
<name>A0ABT3CWF0_9BACT</name>